<accession>A0ABW1MQ95</accession>
<keyword evidence="6" id="KW-0418">Kinase</keyword>
<dbReference type="Proteomes" id="UP001596139">
    <property type="component" value="Unassembled WGS sequence"/>
</dbReference>
<dbReference type="Pfam" id="PF02518">
    <property type="entry name" value="HATPase_c"/>
    <property type="match status" value="1"/>
</dbReference>
<feature type="region of interest" description="Disordered" evidence="8">
    <location>
        <begin position="640"/>
        <end position="726"/>
    </location>
</feature>
<dbReference type="InterPro" id="IPR013587">
    <property type="entry name" value="Nitrate/nitrite_sensing"/>
</dbReference>
<keyword evidence="3" id="KW-0597">Phosphoprotein</keyword>
<feature type="signal peptide" evidence="9">
    <location>
        <begin position="1"/>
        <end position="27"/>
    </location>
</feature>
<feature type="compositionally biased region" description="Basic and acidic residues" evidence="8">
    <location>
        <begin position="552"/>
        <end position="561"/>
    </location>
</feature>
<dbReference type="InterPro" id="IPR005467">
    <property type="entry name" value="His_kinase_dom"/>
</dbReference>
<dbReference type="Gene3D" id="3.30.565.10">
    <property type="entry name" value="Histidine kinase-like ATPase, C-terminal domain"/>
    <property type="match status" value="1"/>
</dbReference>
<evidence type="ECO:0000259" key="10">
    <source>
        <dbReference type="PROSITE" id="PS50109"/>
    </source>
</evidence>
<dbReference type="PROSITE" id="PS50109">
    <property type="entry name" value="HIS_KIN"/>
    <property type="match status" value="1"/>
</dbReference>
<keyword evidence="5" id="KW-0812">Transmembrane</keyword>
<organism evidence="11 12">
    <name type="scientific">Streptomyces ochraceiscleroticus</name>
    <dbReference type="NCBI Taxonomy" id="47761"/>
    <lineage>
        <taxon>Bacteria</taxon>
        <taxon>Bacillati</taxon>
        <taxon>Actinomycetota</taxon>
        <taxon>Actinomycetes</taxon>
        <taxon>Kitasatosporales</taxon>
        <taxon>Streptomycetaceae</taxon>
        <taxon>Streptomyces</taxon>
    </lineage>
</organism>
<name>A0ABW1MQ95_9ACTN</name>
<dbReference type="InterPro" id="IPR036890">
    <property type="entry name" value="HATPase_C_sf"/>
</dbReference>
<evidence type="ECO:0000256" key="1">
    <source>
        <dbReference type="ARBA" id="ARBA00000085"/>
    </source>
</evidence>
<dbReference type="EMBL" id="JBHSPX010000008">
    <property type="protein sequence ID" value="MFC6065986.1"/>
    <property type="molecule type" value="Genomic_DNA"/>
</dbReference>
<proteinExistence type="predicted"/>
<feature type="domain" description="Histidine kinase" evidence="10">
    <location>
        <begin position="504"/>
        <end position="610"/>
    </location>
</feature>
<evidence type="ECO:0000256" key="5">
    <source>
        <dbReference type="ARBA" id="ARBA00022692"/>
    </source>
</evidence>
<comment type="catalytic activity">
    <reaction evidence="1">
        <text>ATP + protein L-histidine = ADP + protein N-phospho-L-histidine.</text>
        <dbReference type="EC" id="2.7.13.3"/>
    </reaction>
</comment>
<evidence type="ECO:0000256" key="4">
    <source>
        <dbReference type="ARBA" id="ARBA00022679"/>
    </source>
</evidence>
<dbReference type="Pfam" id="PF08376">
    <property type="entry name" value="NIT"/>
    <property type="match status" value="1"/>
</dbReference>
<dbReference type="SMART" id="SM00387">
    <property type="entry name" value="HATPase_c"/>
    <property type="match status" value="1"/>
</dbReference>
<dbReference type="SUPFAM" id="SSF55874">
    <property type="entry name" value="ATPase domain of HSP90 chaperone/DNA topoisomerase II/histidine kinase"/>
    <property type="match status" value="1"/>
</dbReference>
<dbReference type="PANTHER" id="PTHR45436">
    <property type="entry name" value="SENSOR HISTIDINE KINASE YKOH"/>
    <property type="match status" value="1"/>
</dbReference>
<keyword evidence="7" id="KW-1133">Transmembrane helix</keyword>
<keyword evidence="4" id="KW-0808">Transferase</keyword>
<gene>
    <name evidence="11" type="ORF">ACFP4F_26080</name>
</gene>
<dbReference type="PANTHER" id="PTHR45436:SF5">
    <property type="entry name" value="SENSOR HISTIDINE KINASE TRCS"/>
    <property type="match status" value="1"/>
</dbReference>
<keyword evidence="7" id="KW-0472">Membrane</keyword>
<evidence type="ECO:0000256" key="2">
    <source>
        <dbReference type="ARBA" id="ARBA00012438"/>
    </source>
</evidence>
<feature type="chain" id="PRO_5046950617" description="histidine kinase" evidence="9">
    <location>
        <begin position="28"/>
        <end position="726"/>
    </location>
</feature>
<protein>
    <recommendedName>
        <fullName evidence="2">histidine kinase</fullName>
        <ecNumber evidence="2">2.7.13.3</ecNumber>
    </recommendedName>
</protein>
<comment type="caution">
    <text evidence="11">The sequence shown here is derived from an EMBL/GenBank/DDBJ whole genome shotgun (WGS) entry which is preliminary data.</text>
</comment>
<keyword evidence="12" id="KW-1185">Reference proteome</keyword>
<dbReference type="InterPro" id="IPR050428">
    <property type="entry name" value="TCS_sensor_his_kinase"/>
</dbReference>
<sequence length="726" mass="77881">MRARFLCVLAVPVVALLVLWGSATVTALQDAAAARQAQRIEDEVRAPVYEVVRALQEERRAAVAYLTDPTQARKDTFGARTRETERATSRLRQGGRRTVAEAAGFPARTADRLTDLTTALDALPEQRRLTTERSLTWQQAYGPYTAAIASAFTLNGALSGPADGTRHVGEWGLVRELLAQEDAVLTAADLTGTLDKDRQRSFTGTVAARRLMERIATEDLPATLDAAWRTLATGRAHADVRAMEHAVSAAAPGRGAAQAAPGARWRPSYEHLRRGLHGIEKELAAEAARRPGPLVYGVSQSAAAAVGLGFVALVLSSAVALRIARGLIRELTALRDGALGITEALREAGAGRQADTPTAPETPPAEDEIAQVRAALDSVHRATLDAVVERAEPADGISGVCVNLARRSQILLHRQLALLDSMERRSQDPAELGDLFRLDHLTTLMRRHAESLLILSGAAAGRAWRSPVPLTDVVRAAASETEDFARIEVRRLPAGAIPGSAVAELTHLLAELIENAAQFSPPHTKVRVQGEQVGTGHVLEIEDRGLGMEEAARDEANRRMEQAGSPDPSDGDRLGLFVVSRLAARHGVRVVLRASPYGGTTAVVLLPNALVHEATPPLRSAPADPPRDAPLERVRAHLERRTGRALEPPADAAMTASPDGVAPPDDPDELPRRIRQRSLAVQLREPSPAAADTSPEAEPTLVPEETRTRMTAYRHGWVRGSTDGEP</sequence>
<dbReference type="InterPro" id="IPR003594">
    <property type="entry name" value="HATPase_dom"/>
</dbReference>
<evidence type="ECO:0000256" key="6">
    <source>
        <dbReference type="ARBA" id="ARBA00022777"/>
    </source>
</evidence>
<evidence type="ECO:0000256" key="3">
    <source>
        <dbReference type="ARBA" id="ARBA00022553"/>
    </source>
</evidence>
<dbReference type="RefSeq" id="WP_051861581.1">
    <property type="nucleotide sequence ID" value="NZ_JBHSPX010000008.1"/>
</dbReference>
<evidence type="ECO:0000313" key="11">
    <source>
        <dbReference type="EMBL" id="MFC6065986.1"/>
    </source>
</evidence>
<keyword evidence="9" id="KW-0732">Signal</keyword>
<reference evidence="12" key="1">
    <citation type="journal article" date="2019" name="Int. J. Syst. Evol. Microbiol.">
        <title>The Global Catalogue of Microorganisms (GCM) 10K type strain sequencing project: providing services to taxonomists for standard genome sequencing and annotation.</title>
        <authorList>
            <consortium name="The Broad Institute Genomics Platform"/>
            <consortium name="The Broad Institute Genome Sequencing Center for Infectious Disease"/>
            <person name="Wu L."/>
            <person name="Ma J."/>
        </authorList>
    </citation>
    <scope>NUCLEOTIDE SEQUENCE [LARGE SCALE GENOMIC DNA]</scope>
    <source>
        <strain evidence="12">CGMCC 1.15180</strain>
    </source>
</reference>
<evidence type="ECO:0000313" key="12">
    <source>
        <dbReference type="Proteomes" id="UP001596139"/>
    </source>
</evidence>
<evidence type="ECO:0000256" key="8">
    <source>
        <dbReference type="SAM" id="MobiDB-lite"/>
    </source>
</evidence>
<evidence type="ECO:0000256" key="9">
    <source>
        <dbReference type="SAM" id="SignalP"/>
    </source>
</evidence>
<feature type="region of interest" description="Disordered" evidence="8">
    <location>
        <begin position="552"/>
        <end position="573"/>
    </location>
</feature>
<dbReference type="EC" id="2.7.13.3" evidence="2"/>
<evidence type="ECO:0000256" key="7">
    <source>
        <dbReference type="ARBA" id="ARBA00022989"/>
    </source>
</evidence>